<name>A0A813SVM5_9BILA</name>
<protein>
    <recommendedName>
        <fullName evidence="1">DUF7164 domain-containing protein</fullName>
    </recommendedName>
</protein>
<keyword evidence="3" id="KW-1185">Reference proteome</keyword>
<dbReference type="EMBL" id="CAJNOC010000783">
    <property type="protein sequence ID" value="CAF0802523.1"/>
    <property type="molecule type" value="Genomic_DNA"/>
</dbReference>
<comment type="caution">
    <text evidence="2">The sequence shown here is derived from an EMBL/GenBank/DDBJ whole genome shotgun (WGS) entry which is preliminary data.</text>
</comment>
<dbReference type="InterPro" id="IPR055588">
    <property type="entry name" value="DUF7164"/>
</dbReference>
<sequence length="490" mass="57829">MLKTKKYFLSFLVLILIIFTSIAYLGQIDQSFLNQKYKSSNYVISSNKPTGSEDKNKFDQKQDVSFNFNFVQAYPWVKGCNLNSSLFSNFDLSNQIELDYSQPSPSETHEIRIVRGVLVYFPIEQTHNFQYEFRWLYRSWIEMQKYEPTKWRTDLIVFIKNDQKLFNDSQLFFNQLNCSFLHKRQSPLDHPMCTLIDYTPLKDRNLPTNNLNFKNNKELYDFVLKKINIFDDLDQNLNIFYNFLKKRLSTYGYVDSILMGFDGYDYLKKSGYDYLIRSDMDVFLTPLFAKWLPRNCNDFYVGRGGYSSEFNTNRLGRIAANLGFEFASSTNLGSTWYSTPDQFRLVSYLTLFGMAYLSNEEFSQPEREGKLGILLWPDWHYGVLLLYGQNLIMNHLIKTQQLNIIKMIEYLDYPSHYNTDVHKIIHIHVFHGGDMFSKFEFKAGKYDNLTTSVDNPDMAKYYSLRMAIEGKRMSCQELNKLLWIESASKS</sequence>
<organism evidence="2 3">
    <name type="scientific">Brachionus calyciflorus</name>
    <dbReference type="NCBI Taxonomy" id="104777"/>
    <lineage>
        <taxon>Eukaryota</taxon>
        <taxon>Metazoa</taxon>
        <taxon>Spiralia</taxon>
        <taxon>Gnathifera</taxon>
        <taxon>Rotifera</taxon>
        <taxon>Eurotatoria</taxon>
        <taxon>Monogononta</taxon>
        <taxon>Pseudotrocha</taxon>
        <taxon>Ploima</taxon>
        <taxon>Brachionidae</taxon>
        <taxon>Brachionus</taxon>
    </lineage>
</organism>
<accession>A0A813SVM5</accession>
<dbReference type="Proteomes" id="UP000663879">
    <property type="component" value="Unassembled WGS sequence"/>
</dbReference>
<dbReference type="OrthoDB" id="330499at2759"/>
<evidence type="ECO:0000313" key="3">
    <source>
        <dbReference type="Proteomes" id="UP000663879"/>
    </source>
</evidence>
<evidence type="ECO:0000259" key="1">
    <source>
        <dbReference type="Pfam" id="PF23741"/>
    </source>
</evidence>
<reference evidence="2" key="1">
    <citation type="submission" date="2021-02" db="EMBL/GenBank/DDBJ databases">
        <authorList>
            <person name="Nowell W R."/>
        </authorList>
    </citation>
    <scope>NUCLEOTIDE SEQUENCE</scope>
    <source>
        <strain evidence="2">Ploen Becks lab</strain>
    </source>
</reference>
<dbReference type="AlphaFoldDB" id="A0A813SVM5"/>
<feature type="domain" description="DUF7164" evidence="1">
    <location>
        <begin position="111"/>
        <end position="489"/>
    </location>
</feature>
<gene>
    <name evidence="2" type="ORF">OXX778_LOCUS6545</name>
</gene>
<dbReference type="Pfam" id="PF23741">
    <property type="entry name" value="DUF7164"/>
    <property type="match status" value="1"/>
</dbReference>
<evidence type="ECO:0000313" key="2">
    <source>
        <dbReference type="EMBL" id="CAF0802523.1"/>
    </source>
</evidence>
<proteinExistence type="predicted"/>